<gene>
    <name evidence="7" type="ORF">A5481_05890</name>
</gene>
<evidence type="ECO:0000313" key="7">
    <source>
        <dbReference type="EMBL" id="OAS26576.1"/>
    </source>
</evidence>
<dbReference type="Pfam" id="PF08447">
    <property type="entry name" value="PAS_3"/>
    <property type="match status" value="1"/>
</dbReference>
<evidence type="ECO:0000313" key="8">
    <source>
        <dbReference type="Proteomes" id="UP000078316"/>
    </source>
</evidence>
<evidence type="ECO:0000256" key="5">
    <source>
        <dbReference type="ARBA" id="ARBA00022777"/>
    </source>
</evidence>
<evidence type="ECO:0000256" key="1">
    <source>
        <dbReference type="ARBA" id="ARBA00000085"/>
    </source>
</evidence>
<proteinExistence type="predicted"/>
<sequence>MWEWDIVSDRLWSDDYVHGTLWASAEQRARGGTLADFAACIHPDDRDAVIARMTANASQGAAFIAEFRVRSAKGDVRWVLARGRYELDETGRPLRGRGILLDITGAHLSEVSYDQRIEAPQACHPLERAADQCLSVREAIAEAGQPFLLKLTDMLLLELGRCLAVLARKERRSRMN</sequence>
<dbReference type="InterPro" id="IPR052162">
    <property type="entry name" value="Sensor_kinase/Photoreceptor"/>
</dbReference>
<dbReference type="PANTHER" id="PTHR43304">
    <property type="entry name" value="PHYTOCHROME-LIKE PROTEIN CPH1"/>
    <property type="match status" value="1"/>
</dbReference>
<evidence type="ECO:0000256" key="3">
    <source>
        <dbReference type="ARBA" id="ARBA00022553"/>
    </source>
</evidence>
<protein>
    <recommendedName>
        <fullName evidence="2">histidine kinase</fullName>
        <ecNumber evidence="2">2.7.13.3</ecNumber>
    </recommendedName>
</protein>
<dbReference type="EC" id="2.7.13.3" evidence="2"/>
<dbReference type="EMBL" id="LWHQ01000010">
    <property type="protein sequence ID" value="OAS26576.1"/>
    <property type="molecule type" value="Genomic_DNA"/>
</dbReference>
<dbReference type="InterPro" id="IPR000014">
    <property type="entry name" value="PAS"/>
</dbReference>
<keyword evidence="5" id="KW-0418">Kinase</keyword>
<dbReference type="InterPro" id="IPR035965">
    <property type="entry name" value="PAS-like_dom_sf"/>
</dbReference>
<keyword evidence="3" id="KW-0597">Phosphoprotein</keyword>
<accession>A0A179SFC1</accession>
<reference evidence="7 8" key="1">
    <citation type="submission" date="2016-04" db="EMBL/GenBank/DDBJ databases">
        <authorList>
            <person name="Evans L.H."/>
            <person name="Alamgir A."/>
            <person name="Owens N."/>
            <person name="Weber N.D."/>
            <person name="Virtaneva K."/>
            <person name="Barbian K."/>
            <person name="Babar A."/>
            <person name="Rosenke K."/>
        </authorList>
    </citation>
    <scope>NUCLEOTIDE SEQUENCE [LARGE SCALE GENOMIC DNA]</scope>
    <source>
        <strain evidence="7 8">PMB02</strain>
    </source>
</reference>
<dbReference type="CDD" id="cd00130">
    <property type="entry name" value="PAS"/>
    <property type="match status" value="1"/>
</dbReference>
<evidence type="ECO:0000256" key="2">
    <source>
        <dbReference type="ARBA" id="ARBA00012438"/>
    </source>
</evidence>
<evidence type="ECO:0000259" key="6">
    <source>
        <dbReference type="Pfam" id="PF08447"/>
    </source>
</evidence>
<dbReference type="GO" id="GO:0004673">
    <property type="term" value="F:protein histidine kinase activity"/>
    <property type="evidence" value="ECO:0007669"/>
    <property type="project" value="UniProtKB-EC"/>
</dbReference>
<dbReference type="Proteomes" id="UP000078316">
    <property type="component" value="Unassembled WGS sequence"/>
</dbReference>
<comment type="catalytic activity">
    <reaction evidence="1">
        <text>ATP + protein L-histidine = ADP + protein N-phospho-L-histidine.</text>
        <dbReference type="EC" id="2.7.13.3"/>
    </reaction>
</comment>
<keyword evidence="4" id="KW-0808">Transferase</keyword>
<comment type="caution">
    <text evidence="7">The sequence shown here is derived from an EMBL/GenBank/DDBJ whole genome shotgun (WGS) entry which is preliminary data.</text>
</comment>
<organism evidence="7 8">
    <name type="scientific">Methylobacterium platani</name>
    <dbReference type="NCBI Taxonomy" id="427683"/>
    <lineage>
        <taxon>Bacteria</taxon>
        <taxon>Pseudomonadati</taxon>
        <taxon>Pseudomonadota</taxon>
        <taxon>Alphaproteobacteria</taxon>
        <taxon>Hyphomicrobiales</taxon>
        <taxon>Methylobacteriaceae</taxon>
        <taxon>Methylobacterium</taxon>
    </lineage>
</organism>
<name>A0A179SFC1_9HYPH</name>
<dbReference type="PANTHER" id="PTHR43304:SF1">
    <property type="entry name" value="PAC DOMAIN-CONTAINING PROTEIN"/>
    <property type="match status" value="1"/>
</dbReference>
<evidence type="ECO:0000256" key="4">
    <source>
        <dbReference type="ARBA" id="ARBA00022679"/>
    </source>
</evidence>
<dbReference type="SUPFAM" id="SSF55785">
    <property type="entry name" value="PYP-like sensor domain (PAS domain)"/>
    <property type="match status" value="1"/>
</dbReference>
<dbReference type="InterPro" id="IPR013655">
    <property type="entry name" value="PAS_fold_3"/>
</dbReference>
<dbReference type="STRING" id="427683.A5481_05890"/>
<feature type="domain" description="PAS fold-3" evidence="6">
    <location>
        <begin position="33"/>
        <end position="99"/>
    </location>
</feature>
<dbReference type="Gene3D" id="3.30.450.20">
    <property type="entry name" value="PAS domain"/>
    <property type="match status" value="1"/>
</dbReference>
<dbReference type="Gene3D" id="2.10.70.100">
    <property type="match status" value="1"/>
</dbReference>
<dbReference type="AlphaFoldDB" id="A0A179SFC1"/>